<dbReference type="OrthoDB" id="9778062at2"/>
<dbReference type="Proteomes" id="UP000078572">
    <property type="component" value="Chromosome 1"/>
</dbReference>
<dbReference type="GeneID" id="61526906"/>
<dbReference type="PANTHER" id="PTHR33529:SF7">
    <property type="entry name" value="LIPOPOLYSACCHARIDE EXPORT SYSTEM PERMEASE PROTEIN LPTF"/>
    <property type="match status" value="1"/>
</dbReference>
<dbReference type="GO" id="GO:0015920">
    <property type="term" value="P:lipopolysaccharide transport"/>
    <property type="evidence" value="ECO:0007669"/>
    <property type="project" value="TreeGrafter"/>
</dbReference>
<dbReference type="NCBIfam" id="TIGR04407">
    <property type="entry name" value="LptF_YjgP"/>
    <property type="match status" value="1"/>
</dbReference>
<dbReference type="RefSeq" id="WP_064804614.1">
    <property type="nucleotide sequence ID" value="NZ_CP016022.1"/>
</dbReference>
<proteinExistence type="predicted"/>
<evidence type="ECO:0000256" key="8">
    <source>
        <dbReference type="ARBA" id="ARBA00023136"/>
    </source>
</evidence>
<reference evidence="12" key="1">
    <citation type="submission" date="2016-06" db="EMBL/GenBank/DDBJ databases">
        <authorList>
            <person name="Xu Y."/>
            <person name="Nagy A."/>
            <person name="Yan X."/>
            <person name="Kim S.W."/>
            <person name="Haley B."/>
            <person name="Liu N.T."/>
            <person name="Nou X."/>
        </authorList>
    </citation>
    <scope>NUCLEOTIDE SEQUENCE [LARGE SCALE GENOMIC DNA]</scope>
    <source>
        <strain evidence="12">ATCC 49129</strain>
    </source>
</reference>
<dbReference type="Pfam" id="PF03739">
    <property type="entry name" value="LptF_LptG"/>
    <property type="match status" value="1"/>
</dbReference>
<protein>
    <recommendedName>
        <fullName evidence="2">Lipopolysaccharide export system permease protein LptF</fullName>
    </recommendedName>
</protein>
<accession>A0A191ZYZ7</accession>
<dbReference type="AlphaFoldDB" id="A0A191ZYZ7"/>
<evidence type="ECO:0000313" key="12">
    <source>
        <dbReference type="Proteomes" id="UP000078572"/>
    </source>
</evidence>
<dbReference type="EMBL" id="CP016022">
    <property type="protein sequence ID" value="ANJ73308.1"/>
    <property type="molecule type" value="Genomic_DNA"/>
</dbReference>
<dbReference type="GO" id="GO:0055085">
    <property type="term" value="P:transmembrane transport"/>
    <property type="evidence" value="ECO:0007669"/>
    <property type="project" value="InterPro"/>
</dbReference>
<dbReference type="InterPro" id="IPR005495">
    <property type="entry name" value="LptG/LptF_permease"/>
</dbReference>
<evidence type="ECO:0000256" key="9">
    <source>
        <dbReference type="SAM" id="MobiDB-lite"/>
    </source>
</evidence>
<evidence type="ECO:0000256" key="4">
    <source>
        <dbReference type="ARBA" id="ARBA00022475"/>
    </source>
</evidence>
<dbReference type="GO" id="GO:0043190">
    <property type="term" value="C:ATP-binding cassette (ABC) transporter complex"/>
    <property type="evidence" value="ECO:0007669"/>
    <property type="project" value="InterPro"/>
</dbReference>
<evidence type="ECO:0000256" key="2">
    <source>
        <dbReference type="ARBA" id="ARBA00014213"/>
    </source>
</evidence>
<keyword evidence="4" id="KW-1003">Cell membrane</keyword>
<feature type="transmembrane region" description="Helical" evidence="10">
    <location>
        <begin position="105"/>
        <end position="124"/>
    </location>
</feature>
<evidence type="ECO:0000313" key="11">
    <source>
        <dbReference type="EMBL" id="ANJ73308.1"/>
    </source>
</evidence>
<evidence type="ECO:0000256" key="7">
    <source>
        <dbReference type="ARBA" id="ARBA00022989"/>
    </source>
</evidence>
<gene>
    <name evidence="11" type="ORF">A9Y76_12870</name>
</gene>
<evidence type="ECO:0000256" key="3">
    <source>
        <dbReference type="ARBA" id="ARBA00022448"/>
    </source>
</evidence>
<comment type="subcellular location">
    <subcellularLocation>
        <location evidence="1">Cell inner membrane</location>
        <topology evidence="1">Multi-pass membrane protein</topology>
    </subcellularLocation>
</comment>
<feature type="transmembrane region" description="Helical" evidence="10">
    <location>
        <begin position="266"/>
        <end position="289"/>
    </location>
</feature>
<keyword evidence="12" id="KW-1185">Reference proteome</keyword>
<feature type="transmembrane region" description="Helical" evidence="10">
    <location>
        <begin position="296"/>
        <end position="316"/>
    </location>
</feature>
<dbReference type="STRING" id="190721.ACS15_2657"/>
<evidence type="ECO:0000256" key="1">
    <source>
        <dbReference type="ARBA" id="ARBA00004429"/>
    </source>
</evidence>
<keyword evidence="5" id="KW-0997">Cell inner membrane</keyword>
<keyword evidence="6 10" id="KW-0812">Transmembrane</keyword>
<feature type="transmembrane region" description="Helical" evidence="10">
    <location>
        <begin position="48"/>
        <end position="76"/>
    </location>
</feature>
<keyword evidence="3" id="KW-0813">Transport</keyword>
<feature type="region of interest" description="Disordered" evidence="9">
    <location>
        <begin position="235"/>
        <end position="257"/>
    </location>
</feature>
<organism evidence="11 12">
    <name type="scientific">Ralstonia insidiosa</name>
    <dbReference type="NCBI Taxonomy" id="190721"/>
    <lineage>
        <taxon>Bacteria</taxon>
        <taxon>Pseudomonadati</taxon>
        <taxon>Pseudomonadota</taxon>
        <taxon>Betaproteobacteria</taxon>
        <taxon>Burkholderiales</taxon>
        <taxon>Burkholderiaceae</taxon>
        <taxon>Ralstonia</taxon>
    </lineage>
</organism>
<keyword evidence="8 10" id="KW-0472">Membrane</keyword>
<dbReference type="InterPro" id="IPR030922">
    <property type="entry name" value="LptF"/>
</dbReference>
<feature type="transmembrane region" description="Helical" evidence="10">
    <location>
        <begin position="328"/>
        <end position="348"/>
    </location>
</feature>
<evidence type="ECO:0000256" key="5">
    <source>
        <dbReference type="ARBA" id="ARBA00022519"/>
    </source>
</evidence>
<evidence type="ECO:0000256" key="6">
    <source>
        <dbReference type="ARBA" id="ARBA00022692"/>
    </source>
</evidence>
<name>A0A191ZYZ7_9RALS</name>
<feature type="transmembrane region" description="Helical" evidence="10">
    <location>
        <begin position="12"/>
        <end position="36"/>
    </location>
</feature>
<evidence type="ECO:0000256" key="10">
    <source>
        <dbReference type="SAM" id="Phobius"/>
    </source>
</evidence>
<keyword evidence="7 10" id="KW-1133">Transmembrane helix</keyword>
<sequence length="376" mass="41726">MIFEQALRRELSFTAGAVFLVLLTFMLTTLVIRILGMAANGEANPNDVLLLIGLATLGYLAILLCATLFISVLLVLTRWYKDSEMVVWFTSGISLTDFIRPVLRFSLPFIVLVALLALFGWPWANQQSALFRDRFEQRDVLSMISAGRFIEPAHGNYVLFIEGVDSGMKHARNLFVANAAQDKIGVALAKTGEFKTMPNGDRYVVLDTGRRYEGTPGQLDYRIVEFDKYGVKVANKPPEADANQPTKSRPTQDLLANPTPENLGELVWRIGLPLLALNFVLIAIPLAYVNPRLGRYTPMIFAVLIYLTYSNLLNLSQAWVSQGKMNVFMAWWPIHLAAFICAVLLFRFRHYSAAGLKGISALLGFAPKSASSKAGA</sequence>
<dbReference type="PANTHER" id="PTHR33529">
    <property type="entry name" value="SLR0882 PROTEIN-RELATED"/>
    <property type="match status" value="1"/>
</dbReference>